<feature type="domain" description="PNPLA" evidence="6">
    <location>
        <begin position="51"/>
        <end position="295"/>
    </location>
</feature>
<dbReference type="Gene3D" id="3.40.1090.10">
    <property type="entry name" value="Cytosolic phospholipase A2 catalytic domain"/>
    <property type="match status" value="1"/>
</dbReference>
<dbReference type="EMBL" id="VIGI01000009">
    <property type="protein sequence ID" value="KAB8296261.1"/>
    <property type="molecule type" value="Genomic_DNA"/>
</dbReference>
<evidence type="ECO:0000256" key="3">
    <source>
        <dbReference type="ARBA" id="ARBA00023098"/>
    </source>
</evidence>
<dbReference type="GO" id="GO:0016020">
    <property type="term" value="C:membrane"/>
    <property type="evidence" value="ECO:0007669"/>
    <property type="project" value="TreeGrafter"/>
</dbReference>
<gene>
    <name evidence="7" type="ORF">EYC80_009035</name>
</gene>
<dbReference type="OrthoDB" id="1658288at2759"/>
<feature type="short sequence motif" description="GXGXXG" evidence="4">
    <location>
        <begin position="55"/>
        <end position="60"/>
    </location>
</feature>
<sequence>MATSITTQNATPLATPTKQANGSISHSPSSGTDLDRNTGSTNGPWDKKYILTLDGGGVRGLSTLLMIQNFMALCNTFEQSQGPLVESSFHPLPFQEGQGSTVNKMSTSAKFLPVHYFDYIAGTSTGELIAIMLSRLRMNTDDCIQGYEKLGKEVFGYSRNFSMRGPILFNRERYDHRKLEKVIKDVIERRHLKVDQVAEPMYPSSEDRCRTIVLAIRENSCSDAPYLFRTYEHKKSACNYLEELNPGPAQPIPIWKVARATTAAPTYFKPIQLECERFVDGGFGGFSNNPTSRTFAEVEQMHGKGTVALTLSIGTGRPTKVQPIAKHKSGFIRYILQLIKYTTATMTDSENTHERVKELLAAQGCPYERFNIDGGLGDINLGEWRIRGKENITLKKIRDQTCAYLDQSDVQAQMEKVAKIMVNNRIERAKTSKWNAVATGHRYHCPKRCDDERIFMRDTDLRDHLCEAHGFSSVPRDADQELKLAEAVDSGKISYTD</sequence>
<dbReference type="SUPFAM" id="SSF52151">
    <property type="entry name" value="FabD/lysophospholipase-like"/>
    <property type="match status" value="1"/>
</dbReference>
<dbReference type="InterPro" id="IPR002641">
    <property type="entry name" value="PNPLA_dom"/>
</dbReference>
<accession>A0A5N6K2B6</accession>
<evidence type="ECO:0000313" key="7">
    <source>
        <dbReference type="EMBL" id="KAB8296261.1"/>
    </source>
</evidence>
<keyword evidence="2 4" id="KW-0442">Lipid degradation</keyword>
<feature type="active site" description="Nucleophile" evidence="4">
    <location>
        <position position="124"/>
    </location>
</feature>
<keyword evidence="8" id="KW-1185">Reference proteome</keyword>
<keyword evidence="3 4" id="KW-0443">Lipid metabolism</keyword>
<feature type="region of interest" description="Disordered" evidence="5">
    <location>
        <begin position="1"/>
        <end position="40"/>
    </location>
</feature>
<dbReference type="GO" id="GO:0016042">
    <property type="term" value="P:lipid catabolic process"/>
    <property type="evidence" value="ECO:0007669"/>
    <property type="project" value="UniProtKB-UniRule"/>
</dbReference>
<feature type="active site" description="Proton acceptor" evidence="4">
    <location>
        <position position="280"/>
    </location>
</feature>
<evidence type="ECO:0000256" key="4">
    <source>
        <dbReference type="PROSITE-ProRule" id="PRU01161"/>
    </source>
</evidence>
<evidence type="ECO:0000313" key="8">
    <source>
        <dbReference type="Proteomes" id="UP000326757"/>
    </source>
</evidence>
<dbReference type="PANTHER" id="PTHR24185:SF1">
    <property type="entry name" value="CALCIUM-INDEPENDENT PHOSPHOLIPASE A2-GAMMA"/>
    <property type="match status" value="1"/>
</dbReference>
<evidence type="ECO:0000256" key="2">
    <source>
        <dbReference type="ARBA" id="ARBA00022963"/>
    </source>
</evidence>
<dbReference type="GO" id="GO:0046486">
    <property type="term" value="P:glycerolipid metabolic process"/>
    <property type="evidence" value="ECO:0007669"/>
    <property type="project" value="UniProtKB-ARBA"/>
</dbReference>
<dbReference type="GO" id="GO:0047499">
    <property type="term" value="F:calcium-independent phospholipase A2 activity"/>
    <property type="evidence" value="ECO:0007669"/>
    <property type="project" value="TreeGrafter"/>
</dbReference>
<dbReference type="PROSITE" id="PS51635">
    <property type="entry name" value="PNPLA"/>
    <property type="match status" value="1"/>
</dbReference>
<protein>
    <recommendedName>
        <fullName evidence="6">PNPLA domain-containing protein</fullName>
    </recommendedName>
</protein>
<evidence type="ECO:0000259" key="6">
    <source>
        <dbReference type="PROSITE" id="PS51635"/>
    </source>
</evidence>
<organism evidence="7 8">
    <name type="scientific">Monilinia laxa</name>
    <name type="common">Brown rot fungus</name>
    <name type="synonym">Sclerotinia laxa</name>
    <dbReference type="NCBI Taxonomy" id="61186"/>
    <lineage>
        <taxon>Eukaryota</taxon>
        <taxon>Fungi</taxon>
        <taxon>Dikarya</taxon>
        <taxon>Ascomycota</taxon>
        <taxon>Pezizomycotina</taxon>
        <taxon>Leotiomycetes</taxon>
        <taxon>Helotiales</taxon>
        <taxon>Sclerotiniaceae</taxon>
        <taxon>Monilinia</taxon>
    </lineage>
</organism>
<feature type="short sequence motif" description="GXSXG" evidence="4">
    <location>
        <begin position="122"/>
        <end position="126"/>
    </location>
</feature>
<reference evidence="7 8" key="1">
    <citation type="submission" date="2019-06" db="EMBL/GenBank/DDBJ databases">
        <title>Genome Sequence of the Brown Rot Fungal Pathogen Monilinia laxa.</title>
        <authorList>
            <person name="De Miccolis Angelini R.M."/>
            <person name="Landi L."/>
            <person name="Abate D."/>
            <person name="Pollastro S."/>
            <person name="Romanazzi G."/>
            <person name="Faretra F."/>
        </authorList>
    </citation>
    <scope>NUCLEOTIDE SEQUENCE [LARGE SCALE GENOMIC DNA]</scope>
    <source>
        <strain evidence="7 8">Mlax316</strain>
    </source>
</reference>
<dbReference type="Pfam" id="PF01734">
    <property type="entry name" value="Patatin"/>
    <property type="match status" value="1"/>
</dbReference>
<comment type="caution">
    <text evidence="7">The sequence shown here is derived from an EMBL/GenBank/DDBJ whole genome shotgun (WGS) entry which is preliminary data.</text>
</comment>
<dbReference type="Proteomes" id="UP000326757">
    <property type="component" value="Unassembled WGS sequence"/>
</dbReference>
<keyword evidence="1 4" id="KW-0378">Hydrolase</keyword>
<proteinExistence type="predicted"/>
<dbReference type="InterPro" id="IPR016035">
    <property type="entry name" value="Acyl_Trfase/lysoPLipase"/>
</dbReference>
<dbReference type="AlphaFoldDB" id="A0A5N6K2B6"/>
<dbReference type="PANTHER" id="PTHR24185">
    <property type="entry name" value="CALCIUM-INDEPENDENT PHOSPHOLIPASE A2-GAMMA"/>
    <property type="match status" value="1"/>
</dbReference>
<feature type="short sequence motif" description="DGA/G" evidence="4">
    <location>
        <begin position="280"/>
        <end position="282"/>
    </location>
</feature>
<evidence type="ECO:0000256" key="1">
    <source>
        <dbReference type="ARBA" id="ARBA00022801"/>
    </source>
</evidence>
<name>A0A5N6K2B6_MONLA</name>
<evidence type="ECO:0000256" key="5">
    <source>
        <dbReference type="SAM" id="MobiDB-lite"/>
    </source>
</evidence>
<dbReference type="GO" id="GO:0019369">
    <property type="term" value="P:arachidonate metabolic process"/>
    <property type="evidence" value="ECO:0007669"/>
    <property type="project" value="TreeGrafter"/>
</dbReference>